<feature type="transmembrane region" description="Helical" evidence="12">
    <location>
        <begin position="7"/>
        <end position="28"/>
    </location>
</feature>
<dbReference type="Pfam" id="PF00560">
    <property type="entry name" value="LRR_1"/>
    <property type="match status" value="5"/>
</dbReference>
<protein>
    <recommendedName>
        <fullName evidence="13">Leucine-rich repeat-containing N-terminal plant-type domain-containing protein</fullName>
    </recommendedName>
</protein>
<dbReference type="GO" id="GO:0006952">
    <property type="term" value="P:defense response"/>
    <property type="evidence" value="ECO:0007669"/>
    <property type="project" value="UniProtKB-ARBA"/>
</dbReference>
<dbReference type="GO" id="GO:0005886">
    <property type="term" value="C:plasma membrane"/>
    <property type="evidence" value="ECO:0007669"/>
    <property type="project" value="UniProtKB-SubCell"/>
</dbReference>
<evidence type="ECO:0000256" key="5">
    <source>
        <dbReference type="ARBA" id="ARBA00022692"/>
    </source>
</evidence>
<feature type="domain" description="Leucine-rich repeat-containing N-terminal plant-type" evidence="13">
    <location>
        <begin position="30"/>
        <end position="76"/>
    </location>
</feature>
<evidence type="ECO:0000256" key="10">
    <source>
        <dbReference type="ARBA" id="ARBA00023170"/>
    </source>
</evidence>
<comment type="subcellular location">
    <subcellularLocation>
        <location evidence="1">Cell membrane</location>
        <topology evidence="1">Single-pass type I membrane protein</topology>
    </subcellularLocation>
</comment>
<dbReference type="PRINTS" id="PR00019">
    <property type="entry name" value="LEURICHRPT"/>
</dbReference>
<dbReference type="InterPro" id="IPR003591">
    <property type="entry name" value="Leu-rich_rpt_typical-subtyp"/>
</dbReference>
<dbReference type="SMART" id="SM00365">
    <property type="entry name" value="LRR_SD22"/>
    <property type="match status" value="6"/>
</dbReference>
<feature type="transmembrane region" description="Helical" evidence="12">
    <location>
        <begin position="981"/>
        <end position="1003"/>
    </location>
</feature>
<dbReference type="InterPro" id="IPR013210">
    <property type="entry name" value="LRR_N_plant-typ"/>
</dbReference>
<dbReference type="InterPro" id="IPR032675">
    <property type="entry name" value="LRR_dom_sf"/>
</dbReference>
<keyword evidence="6" id="KW-0732">Signal</keyword>
<dbReference type="Pfam" id="PF13855">
    <property type="entry name" value="LRR_8"/>
    <property type="match status" value="3"/>
</dbReference>
<evidence type="ECO:0000313" key="15">
    <source>
        <dbReference type="Proteomes" id="UP001642360"/>
    </source>
</evidence>
<gene>
    <name evidence="14" type="ORF">ILEXP_LOCUS13668</name>
</gene>
<dbReference type="PANTHER" id="PTHR48062">
    <property type="entry name" value="RECEPTOR-LIKE PROTEIN 14"/>
    <property type="match status" value="1"/>
</dbReference>
<feature type="transmembrane region" description="Helical" evidence="12">
    <location>
        <begin position="1010"/>
        <end position="1027"/>
    </location>
</feature>
<name>A0ABC8RLL3_9AQUA</name>
<evidence type="ECO:0000256" key="7">
    <source>
        <dbReference type="ARBA" id="ARBA00022737"/>
    </source>
</evidence>
<dbReference type="SUPFAM" id="SSF52047">
    <property type="entry name" value="RNI-like"/>
    <property type="match status" value="2"/>
</dbReference>
<comment type="similarity">
    <text evidence="2">Belongs to the RLP family.</text>
</comment>
<keyword evidence="10" id="KW-0675">Receptor</keyword>
<reference evidence="14 15" key="1">
    <citation type="submission" date="2024-02" db="EMBL/GenBank/DDBJ databases">
        <authorList>
            <person name="Vignale AGUSTIN F."/>
            <person name="Sosa J E."/>
            <person name="Modenutti C."/>
        </authorList>
    </citation>
    <scope>NUCLEOTIDE SEQUENCE [LARGE SCALE GENOMIC DNA]</scope>
</reference>
<dbReference type="Gene3D" id="3.80.10.10">
    <property type="entry name" value="Ribonuclease Inhibitor"/>
    <property type="match status" value="4"/>
</dbReference>
<comment type="caution">
    <text evidence="14">The sequence shown here is derived from an EMBL/GenBank/DDBJ whole genome shotgun (WGS) entry which is preliminary data.</text>
</comment>
<dbReference type="PROSITE" id="PS51450">
    <property type="entry name" value="LRR"/>
    <property type="match status" value="1"/>
</dbReference>
<keyword evidence="3" id="KW-1003">Cell membrane</keyword>
<organism evidence="14 15">
    <name type="scientific">Ilex paraguariensis</name>
    <name type="common">yerba mate</name>
    <dbReference type="NCBI Taxonomy" id="185542"/>
    <lineage>
        <taxon>Eukaryota</taxon>
        <taxon>Viridiplantae</taxon>
        <taxon>Streptophyta</taxon>
        <taxon>Embryophyta</taxon>
        <taxon>Tracheophyta</taxon>
        <taxon>Spermatophyta</taxon>
        <taxon>Magnoliopsida</taxon>
        <taxon>eudicotyledons</taxon>
        <taxon>Gunneridae</taxon>
        <taxon>Pentapetalae</taxon>
        <taxon>asterids</taxon>
        <taxon>campanulids</taxon>
        <taxon>Aquifoliales</taxon>
        <taxon>Aquifoliaceae</taxon>
        <taxon>Ilex</taxon>
    </lineage>
</organism>
<accession>A0ABC8RLL3</accession>
<dbReference type="AlphaFoldDB" id="A0ABC8RLL3"/>
<evidence type="ECO:0000256" key="4">
    <source>
        <dbReference type="ARBA" id="ARBA00022614"/>
    </source>
</evidence>
<dbReference type="FunFam" id="3.80.10.10:FF:000213">
    <property type="entry name" value="Tyrosine-sulfated glycopeptide receptor 1"/>
    <property type="match status" value="1"/>
</dbReference>
<keyword evidence="4" id="KW-0433">Leucine-rich repeat</keyword>
<dbReference type="InterPro" id="IPR051502">
    <property type="entry name" value="RLP_Defense_Trigger"/>
</dbReference>
<dbReference type="PANTHER" id="PTHR48062:SF21">
    <property type="entry name" value="RECEPTOR-LIKE PROTEIN 12"/>
    <property type="match status" value="1"/>
</dbReference>
<dbReference type="InterPro" id="IPR001611">
    <property type="entry name" value="Leu-rich_rpt"/>
</dbReference>
<evidence type="ECO:0000256" key="6">
    <source>
        <dbReference type="ARBA" id="ARBA00022729"/>
    </source>
</evidence>
<evidence type="ECO:0000256" key="2">
    <source>
        <dbReference type="ARBA" id="ARBA00009592"/>
    </source>
</evidence>
<evidence type="ECO:0000256" key="11">
    <source>
        <dbReference type="ARBA" id="ARBA00023180"/>
    </source>
</evidence>
<evidence type="ECO:0000256" key="8">
    <source>
        <dbReference type="ARBA" id="ARBA00022989"/>
    </source>
</evidence>
<dbReference type="SMART" id="SM00369">
    <property type="entry name" value="LRR_TYP"/>
    <property type="match status" value="12"/>
</dbReference>
<evidence type="ECO:0000256" key="12">
    <source>
        <dbReference type="SAM" id="Phobius"/>
    </source>
</evidence>
<keyword evidence="11" id="KW-0325">Glycoprotein</keyword>
<evidence type="ECO:0000256" key="9">
    <source>
        <dbReference type="ARBA" id="ARBA00023136"/>
    </source>
</evidence>
<proteinExistence type="inferred from homology"/>
<dbReference type="Pfam" id="PF08263">
    <property type="entry name" value="LRRNT_2"/>
    <property type="match status" value="1"/>
</dbReference>
<evidence type="ECO:0000259" key="13">
    <source>
        <dbReference type="Pfam" id="PF08263"/>
    </source>
</evidence>
<dbReference type="EMBL" id="CAUOFW020001509">
    <property type="protein sequence ID" value="CAK9145851.1"/>
    <property type="molecule type" value="Genomic_DNA"/>
</dbReference>
<evidence type="ECO:0000256" key="3">
    <source>
        <dbReference type="ARBA" id="ARBA00022475"/>
    </source>
</evidence>
<keyword evidence="9 12" id="KW-0472">Membrane</keyword>
<sequence length="1039" mass="116257">MKESKGLEWWVVMLALIWLCGVGCFGFWEEERVALLQLKASINYPNGPSLPSWEDRVEVYNSMVSDCCYWEGVECNETTSHVIKLFLNSTRDGSLGDWYFNASLFLPFKELRNLDLSNNQLVGWVANEGFERLFVLSKLEVLRLDSNYFNNSILSSLGLVSSLQRLYIGDNYLNGSIHLQDFPATSNLEELDLSYNRNIASLTTMIGMKSLNKLQVLSMEGIIFNASVLHSLGALPSLRKLILAVEGLVTKKELRGLNNLEHLILDYSSINGSFLHNAGVMTSLRVLSLSNCGLRGSLPAQGFCDLKNLEELYLDDNDFEGIFPSCMGNLTSLRALDLSSNNLHGSVAHSPLTILTSLEYLSLSDNHFMIPFSFASFSNHSKLEVILSDNNVATIENESQSWIPRFQLKFFSLSNCAIKTLPSFLYYQNEMIAVDLSHNNLLGKFPTWLLENNTRLELLNLENNSLMGSFQMPSYPNPHISQLDVSDNNITGQIPINLDMIFPSLEVVDMSNNMIDGRIPPSFGNLSSLLAIDLSHNRLSGRIPEHLQMGLSSLEFLKLSNNYLHGQIFGNLLNMGQLWVLHLDNNHFLGNIPDCLSNASTLSTVDISNNHLSGFLPQWIGNVSSLRQISLAKNHFEGPIPLGFCKLNFLPFLDLSENNLSGSVPACFNPSSIMHLHLNKNRLSGPLTLSFYDNSNLVTLDLGDNRFTGEIPNWIGKLSGLRVLILKRNNFGGNIPSQLCHLKQLSMIDLSQNRLSGPIPHCLSNITCESSFEKSYLFLGQIELLYPRELPFSIMGINRYFDFQFNSYFVEMSNAKETVEFTTKNSTYPYQGAVLDLISGIDFSCNELTGTIPPEIGNLSELFMLNLSHNNLLGSIPASLSNLSHIESLDLSYNNLTGSIPSELIKLNFLEVFSVAYNNLSGKTPDLKAQFATFSESSYEGNPYLCGPPSQNNCTDVRAPSSIPKDSEDEQNDGGFTDMDVFHVSFLVSYIMLLLGTLAVLYVNPPWQRAWLHLVEACMTSCYYFVVDSFHKLFNRNIV</sequence>
<dbReference type="Proteomes" id="UP001642360">
    <property type="component" value="Unassembled WGS sequence"/>
</dbReference>
<keyword evidence="5 12" id="KW-0812">Transmembrane</keyword>
<evidence type="ECO:0000256" key="1">
    <source>
        <dbReference type="ARBA" id="ARBA00004251"/>
    </source>
</evidence>
<evidence type="ECO:0000313" key="14">
    <source>
        <dbReference type="EMBL" id="CAK9145851.1"/>
    </source>
</evidence>
<keyword evidence="15" id="KW-1185">Reference proteome</keyword>
<dbReference type="FunFam" id="3.80.10.10:FF:000041">
    <property type="entry name" value="LRR receptor-like serine/threonine-protein kinase ERECTA"/>
    <property type="match status" value="3"/>
</dbReference>
<keyword evidence="8 12" id="KW-1133">Transmembrane helix</keyword>
<dbReference type="GO" id="GO:0051707">
    <property type="term" value="P:response to other organism"/>
    <property type="evidence" value="ECO:0007669"/>
    <property type="project" value="UniProtKB-ARBA"/>
</dbReference>
<keyword evidence="7" id="KW-0677">Repeat</keyword>
<dbReference type="SUPFAM" id="SSF52058">
    <property type="entry name" value="L domain-like"/>
    <property type="match status" value="1"/>
</dbReference>